<dbReference type="HOGENOM" id="CLU_752812_0_0_1"/>
<evidence type="ECO:0000256" key="4">
    <source>
        <dbReference type="ARBA" id="ARBA00022679"/>
    </source>
</evidence>
<keyword evidence="3 10" id="KW-0328">Glycosyltransferase</keyword>
<dbReference type="STRING" id="31234.E3ME65"/>
<dbReference type="OMA" id="TYCQGMV"/>
<comment type="similarity">
    <text evidence="2 10">Belongs to the glycosyltransferase 31 family.</text>
</comment>
<keyword evidence="7 10" id="KW-1133">Transmembrane helix</keyword>
<evidence type="ECO:0000256" key="8">
    <source>
        <dbReference type="ARBA" id="ARBA00023034"/>
    </source>
</evidence>
<evidence type="ECO:0000256" key="2">
    <source>
        <dbReference type="ARBA" id="ARBA00008661"/>
    </source>
</evidence>
<keyword evidence="12" id="KW-1185">Reference proteome</keyword>
<evidence type="ECO:0000256" key="6">
    <source>
        <dbReference type="ARBA" id="ARBA00022968"/>
    </source>
</evidence>
<keyword evidence="8 10" id="KW-0333">Golgi apparatus</keyword>
<dbReference type="GO" id="GO:0000139">
    <property type="term" value="C:Golgi membrane"/>
    <property type="evidence" value="ECO:0007669"/>
    <property type="project" value="UniProtKB-SubCell"/>
</dbReference>
<evidence type="ECO:0000256" key="7">
    <source>
        <dbReference type="ARBA" id="ARBA00022989"/>
    </source>
</evidence>
<dbReference type="EC" id="2.4.1.-" evidence="10"/>
<gene>
    <name evidence="11" type="ORF">CRE_22333</name>
</gene>
<dbReference type="FunFam" id="3.90.550.50:FF:000068">
    <property type="entry name" value="Hexosyltransferase"/>
    <property type="match status" value="1"/>
</dbReference>
<feature type="transmembrane region" description="Helical" evidence="10">
    <location>
        <begin position="12"/>
        <end position="39"/>
    </location>
</feature>
<evidence type="ECO:0000256" key="1">
    <source>
        <dbReference type="ARBA" id="ARBA00004323"/>
    </source>
</evidence>
<keyword evidence="9 10" id="KW-0472">Membrane</keyword>
<dbReference type="AlphaFoldDB" id="E3ME65"/>
<dbReference type="Proteomes" id="UP000008281">
    <property type="component" value="Unassembled WGS sequence"/>
</dbReference>
<dbReference type="Pfam" id="PF01762">
    <property type="entry name" value="Galactosyl_T"/>
    <property type="match status" value="1"/>
</dbReference>
<proteinExistence type="inferred from homology"/>
<sequence length="368" mass="43099">MGRQEAANNMRMIGRLFIFLLVLISSVCFVVLTISSVLFSSIIKEDEINDEHCLNMPPHHYIHPVFLASGPPIQSEPRPVYEPRRIPSSAKLDCNLQNKTLIIVNSHINHAAFRKMQRDMFRPEWLDENNAVLYFIVGSEQSTDIENEMKQHGDIIQVDTTEHYHNITYKAIFWVKEIANCEHGPKLFLKLDDDVHIDMIGLQFLIKRYRTIDDFIACRVISSGPVVRNDSSKWYLSKDEYKFNTLGTYCQGMVYFVSGNLLPVLNRNIEKSQFLWMDDWYVTRSLVGDYKISYYSLEQHSLSPNTVPELQASLHGIRHRKWRTIFVHFRPPQKYPMYRRKRIFANITDVNNSCDILKEARKNFVPAY</sequence>
<dbReference type="eggNOG" id="KOG2287">
    <property type="taxonomic scope" value="Eukaryota"/>
</dbReference>
<keyword evidence="4" id="KW-0808">Transferase</keyword>
<reference evidence="11" key="1">
    <citation type="submission" date="2007-07" db="EMBL/GenBank/DDBJ databases">
        <title>PCAP assembly of the Caenorhabditis remanei genome.</title>
        <authorList>
            <consortium name="The Caenorhabditis remanei Sequencing Consortium"/>
            <person name="Wilson R.K."/>
        </authorList>
    </citation>
    <scope>NUCLEOTIDE SEQUENCE [LARGE SCALE GENOMIC DNA]</scope>
    <source>
        <strain evidence="11">PB4641</strain>
    </source>
</reference>
<keyword evidence="6 10" id="KW-0735">Signal-anchor</keyword>
<dbReference type="GO" id="GO:0016758">
    <property type="term" value="F:hexosyltransferase activity"/>
    <property type="evidence" value="ECO:0007669"/>
    <property type="project" value="InterPro"/>
</dbReference>
<dbReference type="PANTHER" id="PTHR11214">
    <property type="entry name" value="BETA-1,3-N-ACETYLGLUCOSAMINYLTRANSFERASE"/>
    <property type="match status" value="1"/>
</dbReference>
<dbReference type="InParanoid" id="E3ME65"/>
<evidence type="ECO:0000256" key="3">
    <source>
        <dbReference type="ARBA" id="ARBA00022676"/>
    </source>
</evidence>
<evidence type="ECO:0000256" key="9">
    <source>
        <dbReference type="ARBA" id="ARBA00023136"/>
    </source>
</evidence>
<name>E3ME65_CAERE</name>
<accession>E3ME65</accession>
<organism evidence="12">
    <name type="scientific">Caenorhabditis remanei</name>
    <name type="common">Caenorhabditis vulgaris</name>
    <dbReference type="NCBI Taxonomy" id="31234"/>
    <lineage>
        <taxon>Eukaryota</taxon>
        <taxon>Metazoa</taxon>
        <taxon>Ecdysozoa</taxon>
        <taxon>Nematoda</taxon>
        <taxon>Chromadorea</taxon>
        <taxon>Rhabditida</taxon>
        <taxon>Rhabditina</taxon>
        <taxon>Rhabditomorpha</taxon>
        <taxon>Rhabditoidea</taxon>
        <taxon>Rhabditidae</taxon>
        <taxon>Peloderinae</taxon>
        <taxon>Caenorhabditis</taxon>
    </lineage>
</organism>
<evidence type="ECO:0000313" key="11">
    <source>
        <dbReference type="EMBL" id="EFO99419.1"/>
    </source>
</evidence>
<dbReference type="GO" id="GO:0006493">
    <property type="term" value="P:protein O-linked glycosylation"/>
    <property type="evidence" value="ECO:0007669"/>
    <property type="project" value="TreeGrafter"/>
</dbReference>
<evidence type="ECO:0000256" key="5">
    <source>
        <dbReference type="ARBA" id="ARBA00022692"/>
    </source>
</evidence>
<protein>
    <recommendedName>
        <fullName evidence="10">Hexosyltransferase</fullName>
        <ecNumber evidence="10">2.4.1.-</ecNumber>
    </recommendedName>
</protein>
<dbReference type="PANTHER" id="PTHR11214:SF364">
    <property type="entry name" value="HEXOSYLTRANSFERASE"/>
    <property type="match status" value="1"/>
</dbReference>
<dbReference type="Gene3D" id="3.90.550.50">
    <property type="match status" value="1"/>
</dbReference>
<dbReference type="EMBL" id="DS268438">
    <property type="protein sequence ID" value="EFO99419.1"/>
    <property type="molecule type" value="Genomic_DNA"/>
</dbReference>
<dbReference type="InterPro" id="IPR002659">
    <property type="entry name" value="Glyco_trans_31"/>
</dbReference>
<evidence type="ECO:0000256" key="10">
    <source>
        <dbReference type="RuleBase" id="RU363063"/>
    </source>
</evidence>
<keyword evidence="5 10" id="KW-0812">Transmembrane</keyword>
<dbReference type="FunCoup" id="E3ME65">
    <property type="interactions" value="1"/>
</dbReference>
<dbReference type="OrthoDB" id="6381420at2759"/>
<evidence type="ECO:0000313" key="12">
    <source>
        <dbReference type="Proteomes" id="UP000008281"/>
    </source>
</evidence>
<comment type="subcellular location">
    <subcellularLocation>
        <location evidence="1 10">Golgi apparatus membrane</location>
        <topology evidence="1 10">Single-pass type II membrane protein</topology>
    </subcellularLocation>
</comment>